<evidence type="ECO:0000313" key="2">
    <source>
        <dbReference type="Proteomes" id="UP001174136"/>
    </source>
</evidence>
<organism evidence="1 2">
    <name type="scientific">Merluccius polli</name>
    <name type="common">Benguela hake</name>
    <name type="synonym">Merluccius cadenati</name>
    <dbReference type="NCBI Taxonomy" id="89951"/>
    <lineage>
        <taxon>Eukaryota</taxon>
        <taxon>Metazoa</taxon>
        <taxon>Chordata</taxon>
        <taxon>Craniata</taxon>
        <taxon>Vertebrata</taxon>
        <taxon>Euteleostomi</taxon>
        <taxon>Actinopterygii</taxon>
        <taxon>Neopterygii</taxon>
        <taxon>Teleostei</taxon>
        <taxon>Neoteleostei</taxon>
        <taxon>Acanthomorphata</taxon>
        <taxon>Zeiogadaria</taxon>
        <taxon>Gadariae</taxon>
        <taxon>Gadiformes</taxon>
        <taxon>Gadoidei</taxon>
        <taxon>Merlucciidae</taxon>
        <taxon>Merluccius</taxon>
    </lineage>
</organism>
<dbReference type="Proteomes" id="UP001174136">
    <property type="component" value="Unassembled WGS sequence"/>
</dbReference>
<keyword evidence="2" id="KW-1185">Reference proteome</keyword>
<proteinExistence type="predicted"/>
<comment type="caution">
    <text evidence="1">The sequence shown here is derived from an EMBL/GenBank/DDBJ whole genome shotgun (WGS) entry which is preliminary data.</text>
</comment>
<reference evidence="1" key="1">
    <citation type="journal article" date="2023" name="Front. Mar. Sci.">
        <title>A new Merluccius polli reference genome to investigate the effects of global change in West African waters.</title>
        <authorList>
            <person name="Mateo J.L."/>
            <person name="Blanco-Fernandez C."/>
            <person name="Garcia-Vazquez E."/>
            <person name="Machado-Schiaffino G."/>
        </authorList>
    </citation>
    <scope>NUCLEOTIDE SEQUENCE</scope>
    <source>
        <strain evidence="1">C29</strain>
        <tissue evidence="1">Fin</tissue>
    </source>
</reference>
<evidence type="ECO:0000313" key="1">
    <source>
        <dbReference type="EMBL" id="KAK0148707.1"/>
    </source>
</evidence>
<accession>A0AA47MXZ9</accession>
<sequence>MLIDDFVTYFTKKLKAISSSFTPTTILPSTTPTSVCLTHFTPLSPEDVHKLVMTNHATTCPLDPIPSSLFQAVSSDILPFLSTLINSSLTSGLIPASFKIARVKPLLKKPTVDTTDI</sequence>
<dbReference type="EMBL" id="JAOPHQ010002002">
    <property type="protein sequence ID" value="KAK0148707.1"/>
    <property type="molecule type" value="Genomic_DNA"/>
</dbReference>
<gene>
    <name evidence="1" type="ORF">N1851_010942</name>
</gene>
<evidence type="ECO:0008006" key="3">
    <source>
        <dbReference type="Google" id="ProtNLM"/>
    </source>
</evidence>
<protein>
    <recommendedName>
        <fullName evidence="3">Reverse transcriptase domain-containing protein</fullName>
    </recommendedName>
</protein>
<name>A0AA47MXZ9_MERPO</name>
<dbReference type="AlphaFoldDB" id="A0AA47MXZ9"/>